<evidence type="ECO:0000313" key="2">
    <source>
        <dbReference type="Proteomes" id="UP001499841"/>
    </source>
</evidence>
<accession>A0ABP6UM39</accession>
<protein>
    <recommendedName>
        <fullName evidence="3">Exo-alpha-sialidase</fullName>
    </recommendedName>
</protein>
<gene>
    <name evidence="1" type="ORF">GCM10022262_40510</name>
</gene>
<name>A0ABP6UM39_9MICO</name>
<evidence type="ECO:0000313" key="1">
    <source>
        <dbReference type="EMBL" id="GAA3512413.1"/>
    </source>
</evidence>
<dbReference type="SUPFAM" id="SSF110296">
    <property type="entry name" value="Oligoxyloglucan reducing end-specific cellobiohydrolase"/>
    <property type="match status" value="1"/>
</dbReference>
<sequence>MFGHVHDLAFNPADDRVYVATHHGLFFLENNTPHPVGDSRQDTMGFTITGPDNDFLASGHPAPDEEGPTNLGLLRSTDAGRTWEEVSLGGQSDFHALTAVDERIYGLDSATGSIKRSDDGGSTWKDGAAIAARDLDVDPADPDRLLATTAEGLMVSTDAGTSFQPAAAQPPKALIVLDHLPPGEGGGELVGLDSTGVAWRFKAGAWSSSGMQQGAPEALTAVDQSTYLAAFNTQVYRSADAGKTWDLISAP</sequence>
<dbReference type="InterPro" id="IPR054817">
    <property type="entry name" value="Glycosyl_F510_1955-like"/>
</dbReference>
<keyword evidence="2" id="KW-1185">Reference proteome</keyword>
<dbReference type="EMBL" id="BAABBA010000038">
    <property type="protein sequence ID" value="GAA3512413.1"/>
    <property type="molecule type" value="Genomic_DNA"/>
</dbReference>
<organism evidence="1 2">
    <name type="scientific">Georgenia daeguensis</name>
    <dbReference type="NCBI Taxonomy" id="908355"/>
    <lineage>
        <taxon>Bacteria</taxon>
        <taxon>Bacillati</taxon>
        <taxon>Actinomycetota</taxon>
        <taxon>Actinomycetes</taxon>
        <taxon>Micrococcales</taxon>
        <taxon>Bogoriellaceae</taxon>
        <taxon>Georgenia</taxon>
    </lineage>
</organism>
<dbReference type="NCBIfam" id="NF045728">
    <property type="entry name" value="glycosyl_F510_1955"/>
    <property type="match status" value="1"/>
</dbReference>
<evidence type="ECO:0008006" key="3">
    <source>
        <dbReference type="Google" id="ProtNLM"/>
    </source>
</evidence>
<comment type="caution">
    <text evidence="1">The sequence shown here is derived from an EMBL/GenBank/DDBJ whole genome shotgun (WGS) entry which is preliminary data.</text>
</comment>
<dbReference type="InterPro" id="IPR015943">
    <property type="entry name" value="WD40/YVTN_repeat-like_dom_sf"/>
</dbReference>
<reference evidence="2" key="1">
    <citation type="journal article" date="2019" name="Int. J. Syst. Evol. Microbiol.">
        <title>The Global Catalogue of Microorganisms (GCM) 10K type strain sequencing project: providing services to taxonomists for standard genome sequencing and annotation.</title>
        <authorList>
            <consortium name="The Broad Institute Genomics Platform"/>
            <consortium name="The Broad Institute Genome Sequencing Center for Infectious Disease"/>
            <person name="Wu L."/>
            <person name="Ma J."/>
        </authorList>
    </citation>
    <scope>NUCLEOTIDE SEQUENCE [LARGE SCALE GENOMIC DNA]</scope>
    <source>
        <strain evidence="2">JCM 17459</strain>
    </source>
</reference>
<dbReference type="CDD" id="cd15482">
    <property type="entry name" value="Sialidase_non-viral"/>
    <property type="match status" value="1"/>
</dbReference>
<proteinExistence type="predicted"/>
<dbReference type="Gene3D" id="2.130.10.10">
    <property type="entry name" value="YVTN repeat-like/Quinoprotein amine dehydrogenase"/>
    <property type="match status" value="1"/>
</dbReference>
<dbReference type="Proteomes" id="UP001499841">
    <property type="component" value="Unassembled WGS sequence"/>
</dbReference>